<accession>A0AAE9WQZ1</accession>
<name>A0AAE9WQZ1_PLAYO</name>
<dbReference type="Proteomes" id="UP001054126">
    <property type="component" value="Chromosome 4"/>
</dbReference>
<feature type="compositionally biased region" description="Low complexity" evidence="1">
    <location>
        <begin position="208"/>
        <end position="218"/>
    </location>
</feature>
<feature type="compositionally biased region" description="Basic and acidic residues" evidence="1">
    <location>
        <begin position="284"/>
        <end position="301"/>
    </location>
</feature>
<feature type="region of interest" description="Disordered" evidence="1">
    <location>
        <begin position="175"/>
        <end position="233"/>
    </location>
</feature>
<protein>
    <submittedName>
        <fullName evidence="2">Fam-a protein</fullName>
    </submittedName>
</protein>
<organism evidence="2 3">
    <name type="scientific">Plasmodium yoelii yoelii</name>
    <dbReference type="NCBI Taxonomy" id="73239"/>
    <lineage>
        <taxon>Eukaryota</taxon>
        <taxon>Sar</taxon>
        <taxon>Alveolata</taxon>
        <taxon>Apicomplexa</taxon>
        <taxon>Aconoidasida</taxon>
        <taxon>Haemosporida</taxon>
        <taxon>Plasmodiidae</taxon>
        <taxon>Plasmodium</taxon>
        <taxon>Plasmodium (Vinckeia)</taxon>
    </lineage>
</organism>
<evidence type="ECO:0000256" key="1">
    <source>
        <dbReference type="SAM" id="MobiDB-lite"/>
    </source>
</evidence>
<reference evidence="2" key="1">
    <citation type="submission" date="2023-01" db="EMBL/GenBank/DDBJ databases">
        <title>Long-Read Genome Assembly and Gene Model Annotations for the Rodent Malaria Parasite Plasmodium yoelii 17XNL.</title>
        <authorList>
            <person name="Mitchell G.J."/>
            <person name="Sebastian A."/>
            <person name="Albert I."/>
            <person name="Lindner S.E."/>
        </authorList>
    </citation>
    <scope>NUCLEOTIDE SEQUENCE</scope>
    <source>
        <strain evidence="2">17XNL clone 1.1</strain>
    </source>
</reference>
<evidence type="ECO:0000313" key="3">
    <source>
        <dbReference type="Proteomes" id="UP001054126"/>
    </source>
</evidence>
<proteinExistence type="predicted"/>
<sequence>MLKLDKLYKIQNNDTITLKEFYEKHLDKFIGYFNYWNIVNNGLKCANLKYMHKFYKLANHICNTIVNYKINSAKSKTLIQNSTNYLNQYISLYGKISECNSYLHLLDNLKKKNVNFRTYAIKENGKIYPILTTTFKHLQRKMKNIYIFRKILKHLTSKVQSHIWNGTNTSRSKAIVVDNTKNNGNPKETEEKDLAGTNQGNSDGGSNVGSEGSNGEVGYADKGVPEEKKTLSTPGASFNIRPYIFSITLKGMDQLNKVFEFFKGKKNKLTKAVGTFNIGSKKIEISSNLDDKKPESKDTRDGLPTPDDSLPLQEDSPQTSL</sequence>
<feature type="region of interest" description="Disordered" evidence="1">
    <location>
        <begin position="284"/>
        <end position="321"/>
    </location>
</feature>
<gene>
    <name evidence="2" type="ORF">Py17XNL_000404034</name>
</gene>
<evidence type="ECO:0000313" key="2">
    <source>
        <dbReference type="EMBL" id="WBY55442.1"/>
    </source>
</evidence>
<dbReference type="AlphaFoldDB" id="A0AAE9WQZ1"/>
<dbReference type="EMBL" id="CP115528">
    <property type="protein sequence ID" value="WBY55442.1"/>
    <property type="molecule type" value="Genomic_DNA"/>
</dbReference>